<dbReference type="SUPFAM" id="SSF58113">
    <property type="entry name" value="Apolipoprotein A-I"/>
    <property type="match status" value="1"/>
</dbReference>
<proteinExistence type="predicted"/>
<gene>
    <name evidence="2" type="ORF">B7G68_03805</name>
</gene>
<protein>
    <submittedName>
        <fullName evidence="2">DUF883 domain-containing protein</fullName>
    </submittedName>
</protein>
<reference evidence="2 3" key="1">
    <citation type="journal article" date="2015" name="Biotechnol. Bioeng.">
        <title>Genome sequence and phenotypic characterization of Caulobacter segnis.</title>
        <authorList>
            <person name="Patel S."/>
            <person name="Fletcher B."/>
            <person name="Scott D.C."/>
            <person name="Ely B."/>
        </authorList>
    </citation>
    <scope>NUCLEOTIDE SEQUENCE [LARGE SCALE GENOMIC DNA]</scope>
    <source>
        <strain evidence="2 3">TK0059</strain>
    </source>
</reference>
<feature type="compositionally biased region" description="Low complexity" evidence="1">
    <location>
        <begin position="1"/>
        <end position="14"/>
    </location>
</feature>
<sequence>MSWSSSSRSASRTPRPGRRPRGAPPSARRFRRRRRSSRNSRPVVASGRRDGTVFDARGCENVSPALVAAPPPPPRGFTMTDYSDSLTPTDNGFRQDLSNKADSARAKVEPKLKAVSGAAHEAYDSLKEVAAEAVGETRARVKDITAQAGDQFQRRYAELETWASVKPVRALGVAAGVGLVLGLLLRGRSTKTIYVRPQA</sequence>
<organism evidence="2 3">
    <name type="scientific">Caulobacter segnis</name>
    <dbReference type="NCBI Taxonomy" id="88688"/>
    <lineage>
        <taxon>Bacteria</taxon>
        <taxon>Pseudomonadati</taxon>
        <taxon>Pseudomonadota</taxon>
        <taxon>Alphaproteobacteria</taxon>
        <taxon>Caulobacterales</taxon>
        <taxon>Caulobacteraceae</taxon>
        <taxon>Caulobacter</taxon>
    </lineage>
</organism>
<name>A0ABM6TDN8_9CAUL</name>
<evidence type="ECO:0000256" key="1">
    <source>
        <dbReference type="SAM" id="MobiDB-lite"/>
    </source>
</evidence>
<feature type="compositionally biased region" description="Polar residues" evidence="1">
    <location>
        <begin position="80"/>
        <end position="96"/>
    </location>
</feature>
<dbReference type="Gene3D" id="1.20.120.20">
    <property type="entry name" value="Apolipoprotein"/>
    <property type="match status" value="1"/>
</dbReference>
<feature type="region of interest" description="Disordered" evidence="1">
    <location>
        <begin position="1"/>
        <end position="105"/>
    </location>
</feature>
<feature type="compositionally biased region" description="Basic residues" evidence="1">
    <location>
        <begin position="28"/>
        <end position="38"/>
    </location>
</feature>
<keyword evidence="3" id="KW-1185">Reference proteome</keyword>
<evidence type="ECO:0000313" key="3">
    <source>
        <dbReference type="Proteomes" id="UP000240527"/>
    </source>
</evidence>
<dbReference type="Proteomes" id="UP000240527">
    <property type="component" value="Chromosome"/>
</dbReference>
<evidence type="ECO:0000313" key="2">
    <source>
        <dbReference type="EMBL" id="AVQ01063.1"/>
    </source>
</evidence>
<dbReference type="EMBL" id="CP027850">
    <property type="protein sequence ID" value="AVQ01063.1"/>
    <property type="molecule type" value="Genomic_DNA"/>
</dbReference>
<accession>A0ABM6TDN8</accession>